<comment type="caution">
    <text evidence="1">The sequence shown here is derived from an EMBL/GenBank/DDBJ whole genome shotgun (WGS) entry which is preliminary data.</text>
</comment>
<evidence type="ECO:0000313" key="2">
    <source>
        <dbReference type="Proteomes" id="UP000320653"/>
    </source>
</evidence>
<dbReference type="EMBL" id="VIWP01000003">
    <property type="protein sequence ID" value="TWF54202.1"/>
    <property type="molecule type" value="Genomic_DNA"/>
</dbReference>
<organism evidence="1 2">
    <name type="scientific">Neorhizobium alkalisoli</name>
    <dbReference type="NCBI Taxonomy" id="528178"/>
    <lineage>
        <taxon>Bacteria</taxon>
        <taxon>Pseudomonadati</taxon>
        <taxon>Pseudomonadota</taxon>
        <taxon>Alphaproteobacteria</taxon>
        <taxon>Hyphomicrobiales</taxon>
        <taxon>Rhizobiaceae</taxon>
        <taxon>Rhizobium/Agrobacterium group</taxon>
        <taxon>Neorhizobium</taxon>
    </lineage>
</organism>
<dbReference type="Proteomes" id="UP000320653">
    <property type="component" value="Unassembled WGS sequence"/>
</dbReference>
<accession>A0A561QV16</accession>
<gene>
    <name evidence="1" type="ORF">FHW37_10363</name>
</gene>
<evidence type="ECO:0000313" key="1">
    <source>
        <dbReference type="EMBL" id="TWF54202.1"/>
    </source>
</evidence>
<sequence length="84" mass="9198">MNSTSGGIFDFEQLNRIRDAHRDWCAQSGIDPKSPFGQEAAGMMLEAYQTGKTSYDALIGACEDYAKLRSAHVRPGTTPIDSRS</sequence>
<protein>
    <submittedName>
        <fullName evidence="1">Uncharacterized protein</fullName>
    </submittedName>
</protein>
<dbReference type="RefSeq" id="WP_145636216.1">
    <property type="nucleotide sequence ID" value="NZ_VIWP01000003.1"/>
</dbReference>
<dbReference type="AlphaFoldDB" id="A0A561QV16"/>
<reference evidence="1 2" key="1">
    <citation type="submission" date="2019-06" db="EMBL/GenBank/DDBJ databases">
        <title>Sorghum-associated microbial communities from plants grown in Nebraska, USA.</title>
        <authorList>
            <person name="Schachtman D."/>
        </authorList>
    </citation>
    <scope>NUCLEOTIDE SEQUENCE [LARGE SCALE GENOMIC DNA]</scope>
    <source>
        <strain evidence="1 2">1225</strain>
    </source>
</reference>
<keyword evidence="2" id="KW-1185">Reference proteome</keyword>
<name>A0A561QV16_9HYPH</name>
<dbReference type="OrthoDB" id="8420532at2"/>
<proteinExistence type="predicted"/>